<name>A0AC34EZP4_9BILA</name>
<evidence type="ECO:0000313" key="1">
    <source>
        <dbReference type="Proteomes" id="UP000887579"/>
    </source>
</evidence>
<accession>A0AC34EZP4</accession>
<organism evidence="1 2">
    <name type="scientific">Panagrolaimus sp. ES5</name>
    <dbReference type="NCBI Taxonomy" id="591445"/>
    <lineage>
        <taxon>Eukaryota</taxon>
        <taxon>Metazoa</taxon>
        <taxon>Ecdysozoa</taxon>
        <taxon>Nematoda</taxon>
        <taxon>Chromadorea</taxon>
        <taxon>Rhabditida</taxon>
        <taxon>Tylenchina</taxon>
        <taxon>Panagrolaimomorpha</taxon>
        <taxon>Panagrolaimoidea</taxon>
        <taxon>Panagrolaimidae</taxon>
        <taxon>Panagrolaimus</taxon>
    </lineage>
</organism>
<sequence>MQLYLIILLIFCTISITNATLSPNNGQKKKEKQQKSAEVKEKKIEKAAPPATSIEKFVKDDVVKEELLNSKEGLENTERLFTEGISLAYVTPWNNHGYDVAKLAAKKFTHIAPVWFQINQASDGEAACSIEGVHDMDHGWIQEIRENNPDIQIVPRFIFEKWDSELESFITNEEHSFRCGQAVVELLQRNEFNGAVIEMWLQLMIRTRGQAKPYLLEIVQSWHKLFQKAQLTFILPLTSPLDAKLDEIGIVDRQTLAELMENVDYLSLMTYDYPSDTPAGVGPLHWIEQNLNYVLQTTQGEHASKVLIGINFYGYLYKPTANPALAHEFVKLLKNPHMSLEWDTNAKEHVIREGNEFNGAVIEMWLQLMIRTRGQAKPYLLEIVQSWHKLFQKAQLTFILPLTSPLDAKLDEIGIVDRQTLAELMENVDYLSLMTYDYPSDTPAGVGPLHWIEQNLNYVLQTTQGEHASKVLIGINFYGYLYKPTANPALAHEFVKLLKNPHMSLEWDTNAKEHVIREGSNIRAYLPTKRSIQERLNLAKHLGMGISLWEIGQGLDDFITVL</sequence>
<proteinExistence type="predicted"/>
<evidence type="ECO:0000313" key="2">
    <source>
        <dbReference type="WBParaSite" id="ES5_v2.g10209.t1"/>
    </source>
</evidence>
<reference evidence="2" key="1">
    <citation type="submission" date="2022-11" db="UniProtKB">
        <authorList>
            <consortium name="WormBaseParasite"/>
        </authorList>
    </citation>
    <scope>IDENTIFICATION</scope>
</reference>
<dbReference type="Proteomes" id="UP000887579">
    <property type="component" value="Unplaced"/>
</dbReference>
<protein>
    <submittedName>
        <fullName evidence="2">GH18 domain-containing protein</fullName>
    </submittedName>
</protein>
<dbReference type="WBParaSite" id="ES5_v2.g10209.t1">
    <property type="protein sequence ID" value="ES5_v2.g10209.t1"/>
    <property type="gene ID" value="ES5_v2.g10209"/>
</dbReference>